<organism evidence="1 2">
    <name type="scientific">Dothidotthia symphoricarpi CBS 119687</name>
    <dbReference type="NCBI Taxonomy" id="1392245"/>
    <lineage>
        <taxon>Eukaryota</taxon>
        <taxon>Fungi</taxon>
        <taxon>Dikarya</taxon>
        <taxon>Ascomycota</taxon>
        <taxon>Pezizomycotina</taxon>
        <taxon>Dothideomycetes</taxon>
        <taxon>Pleosporomycetidae</taxon>
        <taxon>Pleosporales</taxon>
        <taxon>Dothidotthiaceae</taxon>
        <taxon>Dothidotthia</taxon>
    </lineage>
</organism>
<accession>A0A6A6A2Z4</accession>
<evidence type="ECO:0000313" key="2">
    <source>
        <dbReference type="Proteomes" id="UP000799771"/>
    </source>
</evidence>
<evidence type="ECO:0000313" key="1">
    <source>
        <dbReference type="EMBL" id="KAF2124951.1"/>
    </source>
</evidence>
<name>A0A6A6A2Z4_9PLEO</name>
<dbReference type="Proteomes" id="UP000799771">
    <property type="component" value="Unassembled WGS sequence"/>
</dbReference>
<dbReference type="EMBL" id="ML977517">
    <property type="protein sequence ID" value="KAF2124951.1"/>
    <property type="molecule type" value="Genomic_DNA"/>
</dbReference>
<proteinExistence type="predicted"/>
<dbReference type="GeneID" id="54412257"/>
<keyword evidence="2" id="KW-1185">Reference proteome</keyword>
<dbReference type="AlphaFoldDB" id="A0A6A6A2Z4"/>
<reference evidence="1" key="1">
    <citation type="journal article" date="2020" name="Stud. Mycol.">
        <title>101 Dothideomycetes genomes: a test case for predicting lifestyles and emergence of pathogens.</title>
        <authorList>
            <person name="Haridas S."/>
            <person name="Albert R."/>
            <person name="Binder M."/>
            <person name="Bloem J."/>
            <person name="Labutti K."/>
            <person name="Salamov A."/>
            <person name="Andreopoulos B."/>
            <person name="Baker S."/>
            <person name="Barry K."/>
            <person name="Bills G."/>
            <person name="Bluhm B."/>
            <person name="Cannon C."/>
            <person name="Castanera R."/>
            <person name="Culley D."/>
            <person name="Daum C."/>
            <person name="Ezra D."/>
            <person name="Gonzalez J."/>
            <person name="Henrissat B."/>
            <person name="Kuo A."/>
            <person name="Liang C."/>
            <person name="Lipzen A."/>
            <person name="Lutzoni F."/>
            <person name="Magnuson J."/>
            <person name="Mondo S."/>
            <person name="Nolan M."/>
            <person name="Ohm R."/>
            <person name="Pangilinan J."/>
            <person name="Park H.-J."/>
            <person name="Ramirez L."/>
            <person name="Alfaro M."/>
            <person name="Sun H."/>
            <person name="Tritt A."/>
            <person name="Yoshinaga Y."/>
            <person name="Zwiers L.-H."/>
            <person name="Turgeon B."/>
            <person name="Goodwin S."/>
            <person name="Spatafora J."/>
            <person name="Crous P."/>
            <person name="Grigoriev I."/>
        </authorList>
    </citation>
    <scope>NUCLEOTIDE SEQUENCE</scope>
    <source>
        <strain evidence="1">CBS 119687</strain>
    </source>
</reference>
<protein>
    <submittedName>
        <fullName evidence="1">Uncharacterized protein</fullName>
    </submittedName>
</protein>
<dbReference type="RefSeq" id="XP_033519344.1">
    <property type="nucleotide sequence ID" value="XM_033671825.1"/>
</dbReference>
<sequence>MTGLDHTTVFTTQIGSQCEAYLSPACPCGTPGDVWRGHPCGLAITFDRGGDTVSSHGRLDMLAACPEETNTFVAITQQLESRTYSLPRPSLPTLVQFSTVAVSTHSISLITKHQSDEDGTHVYLQCGESYAFEDDLGVWRNELRLSPASVSGAPHHNHQKALTVRFEAKTNWERLAA</sequence>
<gene>
    <name evidence="1" type="ORF">P153DRAFT_400454</name>
</gene>